<feature type="domain" description="HTH cro/C1-type" evidence="6">
    <location>
        <begin position="4"/>
        <end position="58"/>
    </location>
</feature>
<evidence type="ECO:0000259" key="6">
    <source>
        <dbReference type="PROSITE" id="PS50943"/>
    </source>
</evidence>
<keyword evidence="4" id="KW-0238">DNA-binding</keyword>
<dbReference type="InterPro" id="IPR036286">
    <property type="entry name" value="LexA/Signal_pep-like_sf"/>
</dbReference>
<dbReference type="Proteomes" id="UP001144805">
    <property type="component" value="Unassembled WGS sequence"/>
</dbReference>
<evidence type="ECO:0000256" key="3">
    <source>
        <dbReference type="ARBA" id="ARBA00023015"/>
    </source>
</evidence>
<dbReference type="CDD" id="cd06529">
    <property type="entry name" value="S24_LexA-like"/>
    <property type="match status" value="1"/>
</dbReference>
<dbReference type="PROSITE" id="PS00501">
    <property type="entry name" value="SPASE_I_1"/>
    <property type="match status" value="1"/>
</dbReference>
<dbReference type="AlphaFoldDB" id="A0A9X3IN07"/>
<evidence type="ECO:0000256" key="1">
    <source>
        <dbReference type="ARBA" id="ARBA00022670"/>
    </source>
</evidence>
<dbReference type="SUPFAM" id="SSF51306">
    <property type="entry name" value="LexA/Signal peptidase"/>
    <property type="match status" value="1"/>
</dbReference>
<organism evidence="7 8">
    <name type="scientific">Kaistia nematophila</name>
    <dbReference type="NCBI Taxonomy" id="2994654"/>
    <lineage>
        <taxon>Bacteria</taxon>
        <taxon>Pseudomonadati</taxon>
        <taxon>Pseudomonadota</taxon>
        <taxon>Alphaproteobacteria</taxon>
        <taxon>Hyphomicrobiales</taxon>
        <taxon>Kaistiaceae</taxon>
        <taxon>Kaistia</taxon>
    </lineage>
</organism>
<dbReference type="Gene3D" id="2.10.109.10">
    <property type="entry name" value="Umud Fragment, subunit A"/>
    <property type="match status" value="1"/>
</dbReference>
<sequence>MSRLKHYREQRGLTQAALAELVKSTQPQIRRLEAGERKLTKEWATRLAAALKISAKDLLFDDDVLSGTIAPGELRRVPEGQEFEPDTDPDSHATVGWETGRQGIPAHSIAEIDVTAGLGAGGIAMISEATSPSGARFAAEVIKDFWVLPAWILARLGIKPEHAAAFPMQGDSMEPTLFAGEVGFIDLRHRIPSPPGIYAIADQFGGVMFKRLDVVSKPSDPDVMVSVISDNPRHEPKLLALEDLYVLGRYIGKFSAG</sequence>
<evidence type="ECO:0000313" key="7">
    <source>
        <dbReference type="EMBL" id="MCX5571457.1"/>
    </source>
</evidence>
<dbReference type="PROSITE" id="PS50943">
    <property type="entry name" value="HTH_CROC1"/>
    <property type="match status" value="1"/>
</dbReference>
<dbReference type="CDD" id="cd00093">
    <property type="entry name" value="HTH_XRE"/>
    <property type="match status" value="1"/>
</dbReference>
<dbReference type="InterPro" id="IPR015927">
    <property type="entry name" value="Peptidase_S24_S26A/B/C"/>
</dbReference>
<evidence type="ECO:0000313" key="8">
    <source>
        <dbReference type="Proteomes" id="UP001144805"/>
    </source>
</evidence>
<gene>
    <name evidence="7" type="ORF">OSH07_19820</name>
</gene>
<protein>
    <submittedName>
        <fullName evidence="7">LexA family transcriptional regulator</fullName>
    </submittedName>
</protein>
<dbReference type="PANTHER" id="PTHR40661:SF3">
    <property type="entry name" value="FELS-1 PROPHAGE TRANSCRIPTIONAL REGULATOR"/>
    <property type="match status" value="1"/>
</dbReference>
<dbReference type="GO" id="GO:0016020">
    <property type="term" value="C:membrane"/>
    <property type="evidence" value="ECO:0007669"/>
    <property type="project" value="InterPro"/>
</dbReference>
<dbReference type="SMART" id="SM00530">
    <property type="entry name" value="HTH_XRE"/>
    <property type="match status" value="1"/>
</dbReference>
<reference evidence="7" key="1">
    <citation type="submission" date="2022-11" db="EMBL/GenBank/DDBJ databases">
        <title>Biodiversity and phylogenetic relationships of bacteria.</title>
        <authorList>
            <person name="Machado R.A.R."/>
            <person name="Bhat A."/>
            <person name="Loulou A."/>
            <person name="Kallel S."/>
        </authorList>
    </citation>
    <scope>NUCLEOTIDE SEQUENCE</scope>
    <source>
        <strain evidence="7">K-TC2</strain>
    </source>
</reference>
<dbReference type="Pfam" id="PF01381">
    <property type="entry name" value="HTH_3"/>
    <property type="match status" value="1"/>
</dbReference>
<dbReference type="InterPro" id="IPR010982">
    <property type="entry name" value="Lambda_DNA-bd_dom_sf"/>
</dbReference>
<dbReference type="Pfam" id="PF00717">
    <property type="entry name" value="Peptidase_S24"/>
    <property type="match status" value="1"/>
</dbReference>
<dbReference type="GO" id="GO:0003677">
    <property type="term" value="F:DNA binding"/>
    <property type="evidence" value="ECO:0007669"/>
    <property type="project" value="UniProtKB-KW"/>
</dbReference>
<dbReference type="Gene3D" id="1.10.260.40">
    <property type="entry name" value="lambda repressor-like DNA-binding domains"/>
    <property type="match status" value="1"/>
</dbReference>
<evidence type="ECO:0000256" key="4">
    <source>
        <dbReference type="ARBA" id="ARBA00023125"/>
    </source>
</evidence>
<dbReference type="InterPro" id="IPR001387">
    <property type="entry name" value="Cro/C1-type_HTH"/>
</dbReference>
<keyword evidence="3" id="KW-0805">Transcription regulation</keyword>
<keyword evidence="2" id="KW-0378">Hydrolase</keyword>
<dbReference type="InterPro" id="IPR019756">
    <property type="entry name" value="Pept_S26A_signal_pept_1_Ser-AS"/>
</dbReference>
<dbReference type="RefSeq" id="WP_266340417.1">
    <property type="nucleotide sequence ID" value="NZ_JAPKNK010000010.1"/>
</dbReference>
<name>A0A9X3IN07_9HYPH</name>
<keyword evidence="5" id="KW-0804">Transcription</keyword>
<dbReference type="PANTHER" id="PTHR40661">
    <property type="match status" value="1"/>
</dbReference>
<evidence type="ECO:0000256" key="2">
    <source>
        <dbReference type="ARBA" id="ARBA00022801"/>
    </source>
</evidence>
<dbReference type="GO" id="GO:0006508">
    <property type="term" value="P:proteolysis"/>
    <property type="evidence" value="ECO:0007669"/>
    <property type="project" value="UniProtKB-KW"/>
</dbReference>
<dbReference type="InterPro" id="IPR039418">
    <property type="entry name" value="LexA-like"/>
</dbReference>
<proteinExistence type="predicted"/>
<comment type="caution">
    <text evidence="7">The sequence shown here is derived from an EMBL/GenBank/DDBJ whole genome shotgun (WGS) entry which is preliminary data.</text>
</comment>
<evidence type="ECO:0000256" key="5">
    <source>
        <dbReference type="ARBA" id="ARBA00023163"/>
    </source>
</evidence>
<accession>A0A9X3IN07</accession>
<keyword evidence="1" id="KW-0645">Protease</keyword>
<keyword evidence="8" id="KW-1185">Reference proteome</keyword>
<dbReference type="EMBL" id="JAPKNK010000010">
    <property type="protein sequence ID" value="MCX5571457.1"/>
    <property type="molecule type" value="Genomic_DNA"/>
</dbReference>
<dbReference type="SUPFAM" id="SSF47413">
    <property type="entry name" value="lambda repressor-like DNA-binding domains"/>
    <property type="match status" value="1"/>
</dbReference>
<dbReference type="GO" id="GO:0004252">
    <property type="term" value="F:serine-type endopeptidase activity"/>
    <property type="evidence" value="ECO:0007669"/>
    <property type="project" value="InterPro"/>
</dbReference>